<dbReference type="GeneID" id="39979740"/>
<evidence type="ECO:0000313" key="3">
    <source>
        <dbReference type="EMBL" id="OII74148.1"/>
    </source>
</evidence>
<dbReference type="EMBL" id="LRBP01000013">
    <property type="protein sequence ID" value="OII74148.1"/>
    <property type="molecule type" value="Genomic_DNA"/>
</dbReference>
<evidence type="ECO:0000259" key="2">
    <source>
        <dbReference type="PROSITE" id="PS50172"/>
    </source>
</evidence>
<reference evidence="3 4" key="1">
    <citation type="submission" date="2016-10" db="EMBL/GenBank/DDBJ databases">
        <title>Reductive evolution of mitochondrial metabolism and differential evolution of invasion-related proteins in Cryptosporidium.</title>
        <authorList>
            <person name="Liu S."/>
            <person name="Roellig D.M."/>
            <person name="Guo Y."/>
            <person name="Li N."/>
            <person name="Frace M.A."/>
            <person name="Tang K."/>
            <person name="Zhang L."/>
            <person name="Feng Y."/>
            <person name="Xiao L."/>
        </authorList>
    </citation>
    <scope>NUCLEOTIDE SEQUENCE [LARGE SCALE GENOMIC DNA]</scope>
    <source>
        <strain evidence="3">39726</strain>
    </source>
</reference>
<feature type="region of interest" description="Disordered" evidence="1">
    <location>
        <begin position="1321"/>
        <end position="1344"/>
    </location>
</feature>
<protein>
    <recommendedName>
        <fullName evidence="2">BRCT domain-containing protein</fullName>
    </recommendedName>
</protein>
<dbReference type="VEuPathDB" id="CryptoDB:cubi_02950"/>
<proteinExistence type="predicted"/>
<accession>A0A1J4MMB5</accession>
<dbReference type="InterPro" id="IPR001357">
    <property type="entry name" value="BRCT_dom"/>
</dbReference>
<dbReference type="PROSITE" id="PS50172">
    <property type="entry name" value="BRCT"/>
    <property type="match status" value="1"/>
</dbReference>
<evidence type="ECO:0000256" key="1">
    <source>
        <dbReference type="SAM" id="MobiDB-lite"/>
    </source>
</evidence>
<feature type="compositionally biased region" description="Low complexity" evidence="1">
    <location>
        <begin position="1321"/>
        <end position="1330"/>
    </location>
</feature>
<organism evidence="3 4">
    <name type="scientific">Cryptosporidium ubiquitum</name>
    <dbReference type="NCBI Taxonomy" id="857276"/>
    <lineage>
        <taxon>Eukaryota</taxon>
        <taxon>Sar</taxon>
        <taxon>Alveolata</taxon>
        <taxon>Apicomplexa</taxon>
        <taxon>Conoidasida</taxon>
        <taxon>Coccidia</taxon>
        <taxon>Eucoccidiorida</taxon>
        <taxon>Eimeriorina</taxon>
        <taxon>Cryptosporidiidae</taxon>
        <taxon>Cryptosporidium</taxon>
    </lineage>
</organism>
<sequence length="1510" mass="174229">MKESSYIDNNDSSKQEYSEKKIENDNSRLSKSIQFVVNEVSSLLNCNNASKTKEQDAPYSLNEIGQLKVNAKEIHKTIQVSSAIKLRSNNPLLLSLTALLSNPHHTKYLNFMTENIIEELSENQSKKINVDELGNKSNDFISKDSKNTIINFIASNLQYYLFEGRATNIVINDLVVTLMKAYSSEKTPSQIFDVNNWETNNQVFIEARDWCVLIGPKECIFPKTCYELRDLLNKKGIKLKSYFENVNSENAMVSQMNPGTARVESQDTNFSSIDDLDTQYFERLSYSKLREYKSNNIPNYSHFEQIKKFISTQYPNLKAFFYSPGSCIYINGNDVVTFLEILKKSTEERKIKLENESKHNSAMKKTSNLKNPYWFLRDTKRILSNFPIKDTVFKASTCDCNFIHNSTKNQSQGFYELNIEGLFLPNSLYVILNGFKLLCPDIYTCNVSIESLAEPPFFPNEVSKPVIIWEKLIPLLNSTIHSISPTLVELANQLKPYTRVYFKNPKINTENTKNSQEQTQVQTLNYTIPLFSLPRKRLNPISQFQNSQKNYTNVNCKNNSQNFVTIGTSAINNSTVSQIQSRNIHSSNSTFSNILFDFSASNGVFDGINAQVGSMLASGMGNFPNLTGSSSSVENQTLLALPQSNMYNNPPLLPSSGIRARTPNSASANIQWLNFRGLGFSSQVNSNYVSLSTPMGKQLLHRIGTINPIQRLEQTQNLINFQIKSSNVKGINSNQIQSFTENLTTKIFEETSLCFVGFDSERLDYFTARAVEEGAKVIKFAHLEREYTRQYSKFVAFKEISISNFVYSWLNVTRFYCVIDDSKFQSDNTNHFDCDFERIHQYFKAQQFVSLEWFLTSCFERRSLDPDMFTPICRPTFPIQRNKNHSTLLAGDDFLVIIIENFPHMNKIYNSSKEGQESLSNAIWGNCIQRILKSIYGPNITNLREISSLIEKNKSKWKKDFPSSIIVVPCNLIPYKPSLNNDSESIESPISALYGHNKSQFINDLDFIKNYLLSNFSLTQNKNFEEILHIVTPSWLLDSCSKRIKIDYQEYEIKHSTSTVQIQRRRRKTKTAIIDDKNNLYKEEVCFFYRKDIHSDICNIIPPQGPWPLWGWSVYIIDSIKQRLSKNLRNKLKEVGAIFIESIEFFEDVITYSKDQIKELLNEIRHNRVNLIVCSDFLDSQLIKKIEGLNNFRKDELGYQFSNKINIVGESWVNMVHGTRTLHPFECKFYFDNPNLDYNKNLKNCKDFNSIKVLENCSESKKIEQNENYDNKDKLDSGVSIILQSSKYMKERHANITQENKIAKVHFEELESTGYVIEENVQSSNSSKNSKLNKQKRKRNMNKDLHLMDSSINFESFKKKAMEKNNAYYDQNLNKDYLNVLDKSNQAEEEFLVPLSLSFMSNWGEYKNKDCLPLFFSSHTPIRKGYEVKEIHSNTPNRSESNWLDQFNNIEDLIDYNIYPNESNDDFGSQTDRTTTFQKTLDESENDHLGNTKGNCSPILCPIMPINLNY</sequence>
<evidence type="ECO:0000313" key="4">
    <source>
        <dbReference type="Proteomes" id="UP000186176"/>
    </source>
</evidence>
<dbReference type="RefSeq" id="XP_028875368.1">
    <property type="nucleotide sequence ID" value="XM_029019961.1"/>
</dbReference>
<dbReference type="OrthoDB" id="340317at2759"/>
<gene>
    <name evidence="3" type="ORF">cubi_02950</name>
</gene>
<name>A0A1J4MMB5_9CRYT</name>
<dbReference type="Proteomes" id="UP000186176">
    <property type="component" value="Unassembled WGS sequence"/>
</dbReference>
<feature type="region of interest" description="Disordered" evidence="1">
    <location>
        <begin position="1"/>
        <end position="24"/>
    </location>
</feature>
<feature type="domain" description="BRCT" evidence="2">
    <location>
        <begin position="1028"/>
        <end position="1053"/>
    </location>
</feature>
<keyword evidence="4" id="KW-1185">Reference proteome</keyword>
<comment type="caution">
    <text evidence="3">The sequence shown here is derived from an EMBL/GenBank/DDBJ whole genome shotgun (WGS) entry which is preliminary data.</text>
</comment>
<feature type="compositionally biased region" description="Basic residues" evidence="1">
    <location>
        <begin position="1331"/>
        <end position="1340"/>
    </location>
</feature>